<organism evidence="2 3">
    <name type="scientific">Amblyomma americanum</name>
    <name type="common">Lone star tick</name>
    <dbReference type="NCBI Taxonomy" id="6943"/>
    <lineage>
        <taxon>Eukaryota</taxon>
        <taxon>Metazoa</taxon>
        <taxon>Ecdysozoa</taxon>
        <taxon>Arthropoda</taxon>
        <taxon>Chelicerata</taxon>
        <taxon>Arachnida</taxon>
        <taxon>Acari</taxon>
        <taxon>Parasitiformes</taxon>
        <taxon>Ixodida</taxon>
        <taxon>Ixodoidea</taxon>
        <taxon>Ixodidae</taxon>
        <taxon>Amblyomminae</taxon>
        <taxon>Amblyomma</taxon>
    </lineage>
</organism>
<gene>
    <name evidence="2" type="ORF">V5799_032084</name>
</gene>
<keyword evidence="3" id="KW-1185">Reference proteome</keyword>
<reference evidence="2 3" key="1">
    <citation type="journal article" date="2023" name="Arcadia Sci">
        <title>De novo assembly of a long-read Amblyomma americanum tick genome.</title>
        <authorList>
            <person name="Chou S."/>
            <person name="Poskanzer K.E."/>
            <person name="Rollins M."/>
            <person name="Thuy-Boun P.S."/>
        </authorList>
    </citation>
    <scope>NUCLEOTIDE SEQUENCE [LARGE SCALE GENOMIC DNA]</scope>
    <source>
        <strain evidence="2">F_SG_1</strain>
        <tissue evidence="2">Salivary glands</tissue>
    </source>
</reference>
<evidence type="ECO:0000259" key="1">
    <source>
        <dbReference type="Pfam" id="PF13613"/>
    </source>
</evidence>
<accession>A0AAQ4DS67</accession>
<evidence type="ECO:0000313" key="3">
    <source>
        <dbReference type="Proteomes" id="UP001321473"/>
    </source>
</evidence>
<dbReference type="InterPro" id="IPR027805">
    <property type="entry name" value="Transposase_HTH_dom"/>
</dbReference>
<dbReference type="AlphaFoldDB" id="A0AAQ4DS67"/>
<sequence>MASSQSCSDSTVAKKKSGRRYCCVKDCYSREGPPGLKLYSFPSKPWEKTRRQKWIVAVRRVKWKQRHSMSTPAGALSFVATVSSAVPVPVSTNSSEAAEASNTNFLATADISTLSDQLQEGSSNLELLSAVATELKIAATSVGTQTEDPSVSRKNFSVFVCLVNESGASTQVTPLESFDSSIQHKPEVSSRHCGPDHRTSYFSGYDSVTKSTNALQDLCSVSTTVFAMLLSMLPASSERKCDVTSENRLLLFLMKLKLGITYSSLPVLFTVSETSASRHFKSVLKTLAVATTK</sequence>
<protein>
    <recommendedName>
        <fullName evidence="1">Transposase Helix-turn-helix domain-containing protein</fullName>
    </recommendedName>
</protein>
<name>A0AAQ4DS67_AMBAM</name>
<dbReference type="Pfam" id="PF13613">
    <property type="entry name" value="HTH_Tnp_4"/>
    <property type="match status" value="1"/>
</dbReference>
<dbReference type="Proteomes" id="UP001321473">
    <property type="component" value="Unassembled WGS sequence"/>
</dbReference>
<feature type="domain" description="Transposase Helix-turn-helix" evidence="1">
    <location>
        <begin position="243"/>
        <end position="290"/>
    </location>
</feature>
<comment type="caution">
    <text evidence="2">The sequence shown here is derived from an EMBL/GenBank/DDBJ whole genome shotgun (WGS) entry which is preliminary data.</text>
</comment>
<evidence type="ECO:0000313" key="2">
    <source>
        <dbReference type="EMBL" id="KAK8765307.1"/>
    </source>
</evidence>
<proteinExistence type="predicted"/>
<dbReference type="EMBL" id="JARKHS020027527">
    <property type="protein sequence ID" value="KAK8765307.1"/>
    <property type="molecule type" value="Genomic_DNA"/>
</dbReference>